<protein>
    <submittedName>
        <fullName evidence="2">Uncharacterized protein</fullName>
    </submittedName>
</protein>
<name>A0A9P8PRZ3_WICPI</name>
<evidence type="ECO:0000313" key="3">
    <source>
        <dbReference type="Proteomes" id="UP000774326"/>
    </source>
</evidence>
<organism evidence="2 3">
    <name type="scientific">Wickerhamomyces pijperi</name>
    <name type="common">Yeast</name>
    <name type="synonym">Pichia pijperi</name>
    <dbReference type="NCBI Taxonomy" id="599730"/>
    <lineage>
        <taxon>Eukaryota</taxon>
        <taxon>Fungi</taxon>
        <taxon>Dikarya</taxon>
        <taxon>Ascomycota</taxon>
        <taxon>Saccharomycotina</taxon>
        <taxon>Saccharomycetes</taxon>
        <taxon>Phaffomycetales</taxon>
        <taxon>Wickerhamomycetaceae</taxon>
        <taxon>Wickerhamomyces</taxon>
    </lineage>
</organism>
<proteinExistence type="predicted"/>
<feature type="region of interest" description="Disordered" evidence="1">
    <location>
        <begin position="1"/>
        <end position="27"/>
    </location>
</feature>
<comment type="caution">
    <text evidence="2">The sequence shown here is derived from an EMBL/GenBank/DDBJ whole genome shotgun (WGS) entry which is preliminary data.</text>
</comment>
<gene>
    <name evidence="2" type="ORF">WICPIJ_009080</name>
</gene>
<dbReference type="AlphaFoldDB" id="A0A9P8PRZ3"/>
<sequence length="101" mass="11103">MYPETAMSSIKQTSPDDVHWQNNSTQDRDLPKDIVHIVVNSGHVNVDLSQLVDLVEVVDTDLIDLLSPTTDSRCFSDGRFAKLKISSSPSESESVSSESLP</sequence>
<dbReference type="EMBL" id="JAEUBG010005248">
    <property type="protein sequence ID" value="KAH3676500.1"/>
    <property type="molecule type" value="Genomic_DNA"/>
</dbReference>
<feature type="compositionally biased region" description="Polar residues" evidence="1">
    <location>
        <begin position="1"/>
        <end position="13"/>
    </location>
</feature>
<evidence type="ECO:0000313" key="2">
    <source>
        <dbReference type="EMBL" id="KAH3676500.1"/>
    </source>
</evidence>
<dbReference type="Proteomes" id="UP000774326">
    <property type="component" value="Unassembled WGS sequence"/>
</dbReference>
<reference evidence="2" key="1">
    <citation type="journal article" date="2021" name="Open Biol.">
        <title>Shared evolutionary footprints suggest mitochondrial oxidative damage underlies multiple complex I losses in fungi.</title>
        <authorList>
            <person name="Schikora-Tamarit M.A."/>
            <person name="Marcet-Houben M."/>
            <person name="Nosek J."/>
            <person name="Gabaldon T."/>
        </authorList>
    </citation>
    <scope>NUCLEOTIDE SEQUENCE</scope>
    <source>
        <strain evidence="2">CBS2887</strain>
    </source>
</reference>
<evidence type="ECO:0000256" key="1">
    <source>
        <dbReference type="SAM" id="MobiDB-lite"/>
    </source>
</evidence>
<reference evidence="2" key="2">
    <citation type="submission" date="2021-01" db="EMBL/GenBank/DDBJ databases">
        <authorList>
            <person name="Schikora-Tamarit M.A."/>
        </authorList>
    </citation>
    <scope>NUCLEOTIDE SEQUENCE</scope>
    <source>
        <strain evidence="2">CBS2887</strain>
    </source>
</reference>
<keyword evidence="3" id="KW-1185">Reference proteome</keyword>
<accession>A0A9P8PRZ3</accession>